<name>A0ABW1RTJ6_9LACO</name>
<protein>
    <recommendedName>
        <fullName evidence="3">DNA-directed RNA polymerase beta subunit</fullName>
    </recommendedName>
</protein>
<organism evidence="1 2">
    <name type="scientific">Weissella sagaensis</name>
    <dbReference type="NCBI Taxonomy" id="2559928"/>
    <lineage>
        <taxon>Bacteria</taxon>
        <taxon>Bacillati</taxon>
        <taxon>Bacillota</taxon>
        <taxon>Bacilli</taxon>
        <taxon>Lactobacillales</taxon>
        <taxon>Lactobacillaceae</taxon>
        <taxon>Weissella</taxon>
    </lineage>
</organism>
<evidence type="ECO:0000313" key="1">
    <source>
        <dbReference type="EMBL" id="MFC6178800.1"/>
    </source>
</evidence>
<reference evidence="2" key="1">
    <citation type="journal article" date="2019" name="Int. J. Syst. Evol. Microbiol.">
        <title>The Global Catalogue of Microorganisms (GCM) 10K type strain sequencing project: providing services to taxonomists for standard genome sequencing and annotation.</title>
        <authorList>
            <consortium name="The Broad Institute Genomics Platform"/>
            <consortium name="The Broad Institute Genome Sequencing Center for Infectious Disease"/>
            <person name="Wu L."/>
            <person name="Ma J."/>
        </authorList>
    </citation>
    <scope>NUCLEOTIDE SEQUENCE [LARGE SCALE GENOMIC DNA]</scope>
    <source>
        <strain evidence="2">CCM 8924</strain>
    </source>
</reference>
<dbReference type="Proteomes" id="UP001596158">
    <property type="component" value="Unassembled WGS sequence"/>
</dbReference>
<dbReference type="EMBL" id="JBHSSG010000011">
    <property type="protein sequence ID" value="MFC6178800.1"/>
    <property type="molecule type" value="Genomic_DNA"/>
</dbReference>
<sequence length="127" mass="14985">MDNQDKLNYQLINAAHFFQNDYQDRGMVKWQGYFLSDHTEDVGKYSKNRLDNVKRQDYEEMSEKAISQYLMKAFDQQFKVTIQSRNHNDQGIVSPLYHGKVLGFQDNNVVLSDNIQVFPLPDILYVK</sequence>
<accession>A0ABW1RTJ6</accession>
<keyword evidence="2" id="KW-1185">Reference proteome</keyword>
<evidence type="ECO:0008006" key="3">
    <source>
        <dbReference type="Google" id="ProtNLM"/>
    </source>
</evidence>
<gene>
    <name evidence="1" type="ORF">ACFQGR_05320</name>
</gene>
<dbReference type="RefSeq" id="WP_042493986.1">
    <property type="nucleotide sequence ID" value="NZ_BJDT01000003.1"/>
</dbReference>
<comment type="caution">
    <text evidence="1">The sequence shown here is derived from an EMBL/GenBank/DDBJ whole genome shotgun (WGS) entry which is preliminary data.</text>
</comment>
<evidence type="ECO:0000313" key="2">
    <source>
        <dbReference type="Proteomes" id="UP001596158"/>
    </source>
</evidence>
<proteinExistence type="predicted"/>